<sequence length="254" mass="25956">MGSHRRSGDAPSIEIDPTAPRGRHRHEPAGGGAVRAATLAAATGAMVAGVAQLGAGTAAADTPAPHALPVDIASVIPPETVPQGLVPAGFQIPDLGPQYAEIGNQIQQWVDSVNPISPRAVQPVSGTLTSDFGPRWGAHHGGIDIAAPVGTPVLAAEDGVVLDAGPAQGYGQWVRLQHSDGSVTVYGHVEDYYVTPGEHVSGGQQIATVGNRGFSTGPHLHFEAHDASGAKSDPTAWLQSRGVVADWNSNASRA</sequence>
<dbReference type="InterPro" id="IPR050570">
    <property type="entry name" value="Cell_wall_metabolism_enzyme"/>
</dbReference>
<dbReference type="AlphaFoldDB" id="A0A6P2CHH8"/>
<organism evidence="3 4">
    <name type="scientific">Rhodococcus rhodnii</name>
    <dbReference type="NCBI Taxonomy" id="38312"/>
    <lineage>
        <taxon>Bacteria</taxon>
        <taxon>Bacillati</taxon>
        <taxon>Actinomycetota</taxon>
        <taxon>Actinomycetes</taxon>
        <taxon>Mycobacteriales</taxon>
        <taxon>Nocardiaceae</taxon>
        <taxon>Rhodococcus</taxon>
    </lineage>
</organism>
<dbReference type="PANTHER" id="PTHR21666:SF270">
    <property type="entry name" value="MUREIN HYDROLASE ACTIVATOR ENVC"/>
    <property type="match status" value="1"/>
</dbReference>
<feature type="region of interest" description="Disordered" evidence="1">
    <location>
        <begin position="1"/>
        <end position="32"/>
    </location>
</feature>
<dbReference type="CDD" id="cd12797">
    <property type="entry name" value="M23_peptidase"/>
    <property type="match status" value="1"/>
</dbReference>
<evidence type="ECO:0000313" key="3">
    <source>
        <dbReference type="EMBL" id="TXG92219.1"/>
    </source>
</evidence>
<gene>
    <name evidence="3" type="ORF">DW322_21210</name>
</gene>
<accession>A0A6P2CHH8</accession>
<dbReference type="Proteomes" id="UP000471120">
    <property type="component" value="Unassembled WGS sequence"/>
</dbReference>
<dbReference type="PANTHER" id="PTHR21666">
    <property type="entry name" value="PEPTIDASE-RELATED"/>
    <property type="match status" value="1"/>
</dbReference>
<name>A0A6P2CHH8_9NOCA</name>
<dbReference type="GO" id="GO:0004222">
    <property type="term" value="F:metalloendopeptidase activity"/>
    <property type="evidence" value="ECO:0007669"/>
    <property type="project" value="TreeGrafter"/>
</dbReference>
<proteinExistence type="predicted"/>
<dbReference type="RefSeq" id="WP_010836917.1">
    <property type="nucleotide sequence ID" value="NZ_QRCM01000001.1"/>
</dbReference>
<protein>
    <submittedName>
        <fullName evidence="3">M23 family peptidase</fullName>
    </submittedName>
</protein>
<evidence type="ECO:0000259" key="2">
    <source>
        <dbReference type="Pfam" id="PF01551"/>
    </source>
</evidence>
<evidence type="ECO:0000313" key="4">
    <source>
        <dbReference type="Proteomes" id="UP000471120"/>
    </source>
</evidence>
<dbReference type="SUPFAM" id="SSF51261">
    <property type="entry name" value="Duplicated hybrid motif"/>
    <property type="match status" value="1"/>
</dbReference>
<feature type="domain" description="M23ase beta-sheet core" evidence="2">
    <location>
        <begin position="139"/>
        <end position="231"/>
    </location>
</feature>
<dbReference type="InterPro" id="IPR011055">
    <property type="entry name" value="Dup_hybrid_motif"/>
</dbReference>
<evidence type="ECO:0000256" key="1">
    <source>
        <dbReference type="SAM" id="MobiDB-lite"/>
    </source>
</evidence>
<dbReference type="EMBL" id="QRCM01000001">
    <property type="protein sequence ID" value="TXG92219.1"/>
    <property type="molecule type" value="Genomic_DNA"/>
</dbReference>
<dbReference type="InterPro" id="IPR016047">
    <property type="entry name" value="M23ase_b-sheet_dom"/>
</dbReference>
<dbReference type="Gene3D" id="2.70.70.10">
    <property type="entry name" value="Glucose Permease (Domain IIA)"/>
    <property type="match status" value="1"/>
</dbReference>
<reference evidence="3 4" key="1">
    <citation type="submission" date="2018-07" db="EMBL/GenBank/DDBJ databases">
        <title>Genome sequence of Rhodococcus rhodnii ATCC 35071 from Rhodnius prolixus.</title>
        <authorList>
            <person name="Patel V."/>
            <person name="Vogel K.J."/>
        </authorList>
    </citation>
    <scope>NUCLEOTIDE SEQUENCE [LARGE SCALE GENOMIC DNA]</scope>
    <source>
        <strain evidence="3 4">ATCC 35071</strain>
    </source>
</reference>
<comment type="caution">
    <text evidence="3">The sequence shown here is derived from an EMBL/GenBank/DDBJ whole genome shotgun (WGS) entry which is preliminary data.</text>
</comment>
<dbReference type="Pfam" id="PF01551">
    <property type="entry name" value="Peptidase_M23"/>
    <property type="match status" value="1"/>
</dbReference>